<dbReference type="Gene3D" id="2.60.40.1730">
    <property type="entry name" value="tricorn interacting facor f3 domain"/>
    <property type="match status" value="1"/>
</dbReference>
<evidence type="ECO:0000313" key="18">
    <source>
        <dbReference type="Ensembl" id="ENSDLAP00005046379.2"/>
    </source>
</evidence>
<dbReference type="EC" id="3.3.2.6" evidence="4"/>
<dbReference type="InterPro" id="IPR049980">
    <property type="entry name" value="LTA4H_cat"/>
</dbReference>
<evidence type="ECO:0000256" key="2">
    <source>
        <dbReference type="ARBA" id="ARBA00004716"/>
    </source>
</evidence>
<evidence type="ECO:0000256" key="1">
    <source>
        <dbReference type="ARBA" id="ARBA00004496"/>
    </source>
</evidence>
<feature type="binding site" evidence="15">
    <location>
        <begin position="238"/>
        <end position="243"/>
    </location>
    <ligand>
        <name>a peptide</name>
        <dbReference type="ChEBI" id="CHEBI:60466"/>
    </ligand>
</feature>
<keyword evidence="7" id="KW-0645">Protease</keyword>
<dbReference type="InterPro" id="IPR027268">
    <property type="entry name" value="Peptidase_M4/M1_CTD_sf"/>
</dbReference>
<keyword evidence="12" id="KW-0482">Metalloprotease</keyword>
<protein>
    <recommendedName>
        <fullName evidence="5">Leukotriene A-4 hydrolase</fullName>
        <ecNumber evidence="4">3.3.2.6</ecNumber>
    </recommendedName>
    <alternativeName>
        <fullName evidence="13">Leukotriene A(4) hydrolase</fullName>
    </alternativeName>
</protein>
<evidence type="ECO:0000256" key="5">
    <source>
        <dbReference type="ARBA" id="ARBA00014715"/>
    </source>
</evidence>
<dbReference type="InterPro" id="IPR042097">
    <property type="entry name" value="Aminopeptidase_N-like_N_sf"/>
</dbReference>
<sequence>KLRVILDFDLKVNLTAQVCSPEINTLDTKDLKIVSVSANGQVAQFTMGPKHSFKGTPLDITLPFDLSRGQHVIVEVTYETSPSASALQWLTPEQTAGKKQPYLFSQCQAHHCRSMIPCQDSPSVKHTYYSQVSVPKDLVAVMSAVRDGQEVDPQDNNRIVYRFRQPVPMPSYLIAIVVGALESREIGPRSRVWSEKEYVDKAAFEFSETETMLKTAEDLAGPYVWGQYDILVLPPSFPYGGMENPCLTFATPTLLAGDKSLSNVIAHEISHSWTGNLVTNKTWEHFWLNEGHTVYLERMIGRCMDSEQFRQFKAMGGWKDLQDSVNTFGANNPLTNLVPSLQDVDPDDAFSSVPYEKGFALLYHLEELMGGPEVFMGFVKSYIQMFAYSSVTTDDWKNYLFTYFKDKVRNTWMWTGMPGCSLPGCLQYDTTLADACIALAQRWIKAKDQDLSSFKSSDVKTLSSHQLIEFLSLLLQEERLPLTHVKKMQEVYDLNAYMNSEIRFRWLRLCVRSRWEEAVPKALKMATEQGRMKFTRPLFKEVFNFEKYHDEAVSVFLAHRAAMHPVTSGLVGKDLKVDASSTTSL</sequence>
<keyword evidence="10" id="KW-0378">Hydrolase</keyword>
<evidence type="ECO:0000256" key="6">
    <source>
        <dbReference type="ARBA" id="ARBA00022490"/>
    </source>
</evidence>
<dbReference type="InterPro" id="IPR015211">
    <property type="entry name" value="Peptidase_M1_C"/>
</dbReference>
<dbReference type="SUPFAM" id="SSF48371">
    <property type="entry name" value="ARM repeat"/>
    <property type="match status" value="1"/>
</dbReference>
<dbReference type="GO" id="GO:0006508">
    <property type="term" value="P:proteolysis"/>
    <property type="evidence" value="ECO:0007669"/>
    <property type="project" value="UniProtKB-KW"/>
</dbReference>
<evidence type="ECO:0000259" key="17">
    <source>
        <dbReference type="SMART" id="SM01263"/>
    </source>
</evidence>
<feature type="binding site" evidence="16">
    <location>
        <position position="267"/>
    </location>
    <ligand>
        <name>Zn(2+)</name>
        <dbReference type="ChEBI" id="CHEBI:29105"/>
        <note>catalytic</note>
    </ligand>
</feature>
<comment type="pathway">
    <text evidence="2">Lipid metabolism; leukotriene B4 biosynthesis.</text>
</comment>
<dbReference type="GO" id="GO:0008270">
    <property type="term" value="F:zinc ion binding"/>
    <property type="evidence" value="ECO:0007669"/>
    <property type="project" value="InterPro"/>
</dbReference>
<dbReference type="InterPro" id="IPR016024">
    <property type="entry name" value="ARM-type_fold"/>
</dbReference>
<dbReference type="PANTHER" id="PTHR45726:SF3">
    <property type="entry name" value="LEUKOTRIENE A-4 HYDROLASE"/>
    <property type="match status" value="1"/>
</dbReference>
<dbReference type="Gene3D" id="1.25.40.320">
    <property type="entry name" value="Peptidase M1, leukotriene A4 hydrolase/aminopeptidase C-terminal domain"/>
    <property type="match status" value="1"/>
</dbReference>
<dbReference type="Proteomes" id="UP000694389">
    <property type="component" value="Unassembled WGS sequence"/>
</dbReference>
<evidence type="ECO:0000256" key="12">
    <source>
        <dbReference type="ARBA" id="ARBA00023049"/>
    </source>
</evidence>
<gene>
    <name evidence="18" type="primary">lta4h</name>
</gene>
<feature type="active site" description="Proton donor" evidence="14">
    <location>
        <position position="355"/>
    </location>
</feature>
<evidence type="ECO:0000256" key="10">
    <source>
        <dbReference type="ARBA" id="ARBA00022801"/>
    </source>
</evidence>
<dbReference type="PRINTS" id="PR00756">
    <property type="entry name" value="ALADIPTASE"/>
</dbReference>
<dbReference type="CDD" id="cd09599">
    <property type="entry name" value="M1_LTA4H"/>
    <property type="match status" value="1"/>
</dbReference>
<evidence type="ECO:0000256" key="11">
    <source>
        <dbReference type="ARBA" id="ARBA00022833"/>
    </source>
</evidence>
<feature type="binding site" evidence="15">
    <location>
        <begin position="531"/>
        <end position="533"/>
    </location>
    <ligand>
        <name>a peptide</name>
        <dbReference type="ChEBI" id="CHEBI:60466"/>
    </ligand>
</feature>
<feature type="domain" description="Peptidase M1 leukotriene A4 hydrolase/aminopeptidase C-terminal" evidence="17">
    <location>
        <begin position="431"/>
        <end position="575"/>
    </location>
</feature>
<dbReference type="Pfam" id="PF17900">
    <property type="entry name" value="Peptidase_M1_N"/>
    <property type="match status" value="1"/>
</dbReference>
<evidence type="ECO:0000256" key="16">
    <source>
        <dbReference type="PIRSR" id="PIRSR634015-3"/>
    </source>
</evidence>
<dbReference type="InterPro" id="IPR014782">
    <property type="entry name" value="Peptidase_M1_dom"/>
</dbReference>
<dbReference type="PANTHER" id="PTHR45726">
    <property type="entry name" value="LEUKOTRIENE A-4 HYDROLASE"/>
    <property type="match status" value="1"/>
</dbReference>
<keyword evidence="19" id="KW-1185">Reference proteome</keyword>
<reference evidence="18" key="2">
    <citation type="submission" date="2025-09" db="UniProtKB">
        <authorList>
            <consortium name="Ensembl"/>
        </authorList>
    </citation>
    <scope>IDENTIFICATION</scope>
</reference>
<dbReference type="InterPro" id="IPR001930">
    <property type="entry name" value="Peptidase_M1"/>
</dbReference>
<evidence type="ECO:0000256" key="8">
    <source>
        <dbReference type="ARBA" id="ARBA00022723"/>
    </source>
</evidence>
<dbReference type="Pfam" id="PF01433">
    <property type="entry name" value="Peptidase_M1"/>
    <property type="match status" value="1"/>
</dbReference>
<keyword evidence="8 16" id="KW-0479">Metal-binding</keyword>
<feature type="active site" description="Proton acceptor" evidence="14">
    <location>
        <position position="268"/>
    </location>
</feature>
<dbReference type="GO" id="GO:0043171">
    <property type="term" value="P:peptide catabolic process"/>
    <property type="evidence" value="ECO:0007669"/>
    <property type="project" value="TreeGrafter"/>
</dbReference>
<dbReference type="FunFam" id="1.25.40.320:FF:000001">
    <property type="entry name" value="Leukotriene A(4) hydrolase"/>
    <property type="match status" value="1"/>
</dbReference>
<dbReference type="InterPro" id="IPR034015">
    <property type="entry name" value="M1_LTA4H"/>
</dbReference>
<evidence type="ECO:0000256" key="4">
    <source>
        <dbReference type="ARBA" id="ARBA00012090"/>
    </source>
</evidence>
<evidence type="ECO:0000256" key="3">
    <source>
        <dbReference type="ARBA" id="ARBA00010136"/>
    </source>
</evidence>
<keyword evidence="11 16" id="KW-0862">Zinc</keyword>
<dbReference type="InterPro" id="IPR045357">
    <property type="entry name" value="Aminopeptidase_N-like_N"/>
</dbReference>
<dbReference type="GO" id="GO:0004301">
    <property type="term" value="F:epoxide hydrolase activity"/>
    <property type="evidence" value="ECO:0007669"/>
    <property type="project" value="TreeGrafter"/>
</dbReference>
<dbReference type="AlphaFoldDB" id="A0A8C4HQM0"/>
<comment type="cofactor">
    <cofactor evidence="16">
        <name>Zn(2+)</name>
        <dbReference type="ChEBI" id="CHEBI:29105"/>
    </cofactor>
    <text evidence="16">Binds 1 zinc ion per subunit.</text>
</comment>
<evidence type="ECO:0000256" key="7">
    <source>
        <dbReference type="ARBA" id="ARBA00022670"/>
    </source>
</evidence>
<dbReference type="SMART" id="SM01263">
    <property type="entry name" value="Leuk-A4-hydro_C"/>
    <property type="match status" value="1"/>
</dbReference>
<dbReference type="Gene3D" id="1.10.390.10">
    <property type="entry name" value="Neutral Protease Domain 2"/>
    <property type="match status" value="1"/>
</dbReference>
<evidence type="ECO:0000313" key="19">
    <source>
        <dbReference type="Proteomes" id="UP000694389"/>
    </source>
</evidence>
<dbReference type="Pfam" id="PF09127">
    <property type="entry name" value="Leuk-A4-hydro_C"/>
    <property type="match status" value="1"/>
</dbReference>
<comment type="similarity">
    <text evidence="3">Belongs to the peptidase M1 family.</text>
</comment>
<reference evidence="18" key="1">
    <citation type="submission" date="2025-08" db="UniProtKB">
        <authorList>
            <consortium name="Ensembl"/>
        </authorList>
    </citation>
    <scope>IDENTIFICATION</scope>
</reference>
<dbReference type="GO" id="GO:0005634">
    <property type="term" value="C:nucleus"/>
    <property type="evidence" value="ECO:0007669"/>
    <property type="project" value="TreeGrafter"/>
</dbReference>
<evidence type="ECO:0000256" key="13">
    <source>
        <dbReference type="ARBA" id="ARBA00032664"/>
    </source>
</evidence>
<dbReference type="FunFam" id="3.30.2010.30:FF:000001">
    <property type="entry name" value="Leukotriene A(4) hydrolase"/>
    <property type="match status" value="1"/>
</dbReference>
<feature type="binding site" evidence="16">
    <location>
        <position position="271"/>
    </location>
    <ligand>
        <name>Zn(2+)</name>
        <dbReference type="ChEBI" id="CHEBI:29105"/>
        <note>catalytic</note>
    </ligand>
</feature>
<dbReference type="GO" id="GO:0004463">
    <property type="term" value="F:leukotriene-A4 hydrolase activity"/>
    <property type="evidence" value="ECO:0007669"/>
    <property type="project" value="UniProtKB-EC"/>
</dbReference>
<keyword evidence="9" id="KW-0434">Leukotriene biosynthesis</keyword>
<dbReference type="SUPFAM" id="SSF63737">
    <property type="entry name" value="Leukotriene A4 hydrolase N-terminal domain"/>
    <property type="match status" value="1"/>
</dbReference>
<dbReference type="Gene3D" id="3.30.2010.30">
    <property type="match status" value="1"/>
</dbReference>
<dbReference type="Ensembl" id="ENSDLAT00005049483.2">
    <property type="protein sequence ID" value="ENSDLAP00005046379.2"/>
    <property type="gene ID" value="ENSDLAG00005020353.2"/>
</dbReference>
<evidence type="ECO:0000256" key="15">
    <source>
        <dbReference type="PIRSR" id="PIRSR634015-2"/>
    </source>
</evidence>
<dbReference type="GO" id="GO:0005829">
    <property type="term" value="C:cytosol"/>
    <property type="evidence" value="ECO:0007669"/>
    <property type="project" value="TreeGrafter"/>
</dbReference>
<comment type="subcellular location">
    <subcellularLocation>
        <location evidence="1">Cytoplasm</location>
    </subcellularLocation>
</comment>
<accession>A0A8C4HQM0</accession>
<keyword evidence="6" id="KW-0963">Cytoplasm</keyword>
<name>A0A8C4HQM0_DICLA</name>
<dbReference type="GO" id="GO:0019370">
    <property type="term" value="P:leukotriene biosynthetic process"/>
    <property type="evidence" value="ECO:0007669"/>
    <property type="project" value="UniProtKB-KW"/>
</dbReference>
<organism evidence="18 19">
    <name type="scientific">Dicentrarchus labrax</name>
    <name type="common">European seabass</name>
    <name type="synonym">Morone labrax</name>
    <dbReference type="NCBI Taxonomy" id="13489"/>
    <lineage>
        <taxon>Eukaryota</taxon>
        <taxon>Metazoa</taxon>
        <taxon>Chordata</taxon>
        <taxon>Craniata</taxon>
        <taxon>Vertebrata</taxon>
        <taxon>Euteleostomi</taxon>
        <taxon>Actinopterygii</taxon>
        <taxon>Neopterygii</taxon>
        <taxon>Teleostei</taxon>
        <taxon>Neoteleostei</taxon>
        <taxon>Acanthomorphata</taxon>
        <taxon>Eupercaria</taxon>
        <taxon>Moronidae</taxon>
        <taxon>Dicentrarchus</taxon>
    </lineage>
</organism>
<dbReference type="FunFam" id="1.10.390.10:FF:000003">
    <property type="entry name" value="Leukotriene A(4) hydrolase"/>
    <property type="match status" value="1"/>
</dbReference>
<proteinExistence type="inferred from homology"/>
<dbReference type="GO" id="GO:0070006">
    <property type="term" value="F:metalloaminopeptidase activity"/>
    <property type="evidence" value="ECO:0007669"/>
    <property type="project" value="UniProtKB-ARBA"/>
</dbReference>
<evidence type="ECO:0000256" key="14">
    <source>
        <dbReference type="PIRSR" id="PIRSR634015-1"/>
    </source>
</evidence>
<dbReference type="GeneTree" id="ENSGT00940000156375"/>
<dbReference type="FunFam" id="2.60.40.1730:FF:000004">
    <property type="entry name" value="Leukotriene A(4) hydrolase"/>
    <property type="match status" value="1"/>
</dbReference>
<dbReference type="SUPFAM" id="SSF55486">
    <property type="entry name" value="Metalloproteases ('zincins'), catalytic domain"/>
    <property type="match status" value="1"/>
</dbReference>
<evidence type="ECO:0000256" key="9">
    <source>
        <dbReference type="ARBA" id="ARBA00022751"/>
    </source>
</evidence>
<feature type="binding site" evidence="16">
    <location>
        <position position="290"/>
    </location>
    <ligand>
        <name>Zn(2+)</name>
        <dbReference type="ChEBI" id="CHEBI:29105"/>
        <note>catalytic</note>
    </ligand>
</feature>
<feature type="binding site" evidence="15">
    <location>
        <begin position="106"/>
        <end position="108"/>
    </location>
    <ligand>
        <name>a peptide</name>
        <dbReference type="ChEBI" id="CHEBI:60466"/>
    </ligand>
</feature>
<dbReference type="InterPro" id="IPR038502">
    <property type="entry name" value="M1_LTA-4_hydro/amino_C_sf"/>
</dbReference>